<dbReference type="InterPro" id="IPR002048">
    <property type="entry name" value="EF_hand_dom"/>
</dbReference>
<dbReference type="AlphaFoldDB" id="A0A7S3S7V7"/>
<evidence type="ECO:0000256" key="1">
    <source>
        <dbReference type="SAM" id="MobiDB-lite"/>
    </source>
</evidence>
<dbReference type="GO" id="GO:0005509">
    <property type="term" value="F:calcium ion binding"/>
    <property type="evidence" value="ECO:0007669"/>
    <property type="project" value="InterPro"/>
</dbReference>
<evidence type="ECO:0000313" key="4">
    <source>
        <dbReference type="EMBL" id="CAE0546417.1"/>
    </source>
</evidence>
<protein>
    <recommendedName>
        <fullName evidence="3">EF-hand domain-containing protein</fullName>
    </recommendedName>
</protein>
<feature type="domain" description="EF-hand" evidence="3">
    <location>
        <begin position="35"/>
        <end position="49"/>
    </location>
</feature>
<evidence type="ECO:0000256" key="2">
    <source>
        <dbReference type="SAM" id="SignalP"/>
    </source>
</evidence>
<dbReference type="EMBL" id="HBIR01020504">
    <property type="protein sequence ID" value="CAE0546417.1"/>
    <property type="molecule type" value="Transcribed_RNA"/>
</dbReference>
<feature type="region of interest" description="Disordered" evidence="1">
    <location>
        <begin position="111"/>
        <end position="132"/>
    </location>
</feature>
<reference evidence="4" key="1">
    <citation type="submission" date="2021-01" db="EMBL/GenBank/DDBJ databases">
        <authorList>
            <person name="Corre E."/>
            <person name="Pelletier E."/>
            <person name="Niang G."/>
            <person name="Scheremetjew M."/>
            <person name="Finn R."/>
            <person name="Kale V."/>
            <person name="Holt S."/>
            <person name="Cochrane G."/>
            <person name="Meng A."/>
            <person name="Brown T."/>
            <person name="Cohen L."/>
        </authorList>
    </citation>
    <scope>NUCLEOTIDE SEQUENCE</scope>
    <source>
        <strain evidence="4">379</strain>
    </source>
</reference>
<feature type="chain" id="PRO_5031159124" description="EF-hand domain-containing protein" evidence="2">
    <location>
        <begin position="18"/>
        <end position="132"/>
    </location>
</feature>
<dbReference type="PROSITE" id="PS00018">
    <property type="entry name" value="EF_HAND_1"/>
    <property type="match status" value="1"/>
</dbReference>
<accession>A0A7S3S7V7</accession>
<organism evidence="4">
    <name type="scientific">Emiliania huxleyi</name>
    <name type="common">Coccolithophore</name>
    <name type="synonym">Pontosphaera huxleyi</name>
    <dbReference type="NCBI Taxonomy" id="2903"/>
    <lineage>
        <taxon>Eukaryota</taxon>
        <taxon>Haptista</taxon>
        <taxon>Haptophyta</taxon>
        <taxon>Prymnesiophyceae</taxon>
        <taxon>Isochrysidales</taxon>
        <taxon>Noelaerhabdaceae</taxon>
        <taxon>Emiliania</taxon>
    </lineage>
</organism>
<gene>
    <name evidence="4" type="ORF">EHUX00137_LOCUS15590</name>
</gene>
<name>A0A7S3S7V7_EMIHU</name>
<dbReference type="Pfam" id="PF13202">
    <property type="entry name" value="EF-hand_5"/>
    <property type="match status" value="2"/>
</dbReference>
<proteinExistence type="predicted"/>
<evidence type="ECO:0000259" key="3">
    <source>
        <dbReference type="Pfam" id="PF13202"/>
    </source>
</evidence>
<sequence length="132" mass="13791">MGLASLLSIALLTVAAAFECDCSWRTKFSCPLDHDALDLDGDGHIDRHEAIDLNKDGILTADELAAADTDGDGDATKHEAIVARAHAGTKGFATDDGSPCFKFCCRTPSPPPSPLPLPPPPPQPPPPARQPA</sequence>
<feature type="domain" description="EF-hand" evidence="3">
    <location>
        <begin position="50"/>
        <end position="65"/>
    </location>
</feature>
<keyword evidence="2" id="KW-0732">Signal</keyword>
<feature type="signal peptide" evidence="2">
    <location>
        <begin position="1"/>
        <end position="17"/>
    </location>
</feature>
<dbReference type="InterPro" id="IPR018247">
    <property type="entry name" value="EF_Hand_1_Ca_BS"/>
</dbReference>